<evidence type="ECO:0000313" key="3">
    <source>
        <dbReference type="Proteomes" id="UP001187415"/>
    </source>
</evidence>
<evidence type="ECO:0000313" key="2">
    <source>
        <dbReference type="EMBL" id="KAK2849024.1"/>
    </source>
</evidence>
<comment type="caution">
    <text evidence="2">The sequence shown here is derived from an EMBL/GenBank/DDBJ whole genome shotgun (WGS) entry which is preliminary data.</text>
</comment>
<reference evidence="2" key="1">
    <citation type="submission" date="2023-07" db="EMBL/GenBank/DDBJ databases">
        <title>Chromosome-level Genome Assembly of Striped Snakehead (Channa striata).</title>
        <authorList>
            <person name="Liu H."/>
        </authorList>
    </citation>
    <scope>NUCLEOTIDE SEQUENCE</scope>
    <source>
        <strain evidence="2">Gz</strain>
        <tissue evidence="2">Muscle</tissue>
    </source>
</reference>
<protein>
    <submittedName>
        <fullName evidence="2">Uncharacterized protein</fullName>
    </submittedName>
</protein>
<proteinExistence type="predicted"/>
<evidence type="ECO:0000256" key="1">
    <source>
        <dbReference type="SAM" id="MobiDB-lite"/>
    </source>
</evidence>
<feature type="compositionally biased region" description="Basic and acidic residues" evidence="1">
    <location>
        <begin position="1"/>
        <end position="13"/>
    </location>
</feature>
<keyword evidence="3" id="KW-1185">Reference proteome</keyword>
<name>A0AA88N5T3_CHASR</name>
<sequence length="78" mass="8439">MEGGSERAQESRKQQQLSASLHQRDPEAQGRVAAESSSLKQPPAAAAPEQSSHNPSVLQRRLVGTNRLRLLNLSSLVP</sequence>
<feature type="region of interest" description="Disordered" evidence="1">
    <location>
        <begin position="1"/>
        <end position="64"/>
    </location>
</feature>
<dbReference type="EMBL" id="JAUPFM010000006">
    <property type="protein sequence ID" value="KAK2849024.1"/>
    <property type="molecule type" value="Genomic_DNA"/>
</dbReference>
<dbReference type="AlphaFoldDB" id="A0AA88N5T3"/>
<dbReference type="Proteomes" id="UP001187415">
    <property type="component" value="Unassembled WGS sequence"/>
</dbReference>
<accession>A0AA88N5T3</accession>
<gene>
    <name evidence="2" type="ORF">Q5P01_008858</name>
</gene>
<organism evidence="2 3">
    <name type="scientific">Channa striata</name>
    <name type="common">Snakehead murrel</name>
    <name type="synonym">Ophicephalus striatus</name>
    <dbReference type="NCBI Taxonomy" id="64152"/>
    <lineage>
        <taxon>Eukaryota</taxon>
        <taxon>Metazoa</taxon>
        <taxon>Chordata</taxon>
        <taxon>Craniata</taxon>
        <taxon>Vertebrata</taxon>
        <taxon>Euteleostomi</taxon>
        <taxon>Actinopterygii</taxon>
        <taxon>Neopterygii</taxon>
        <taxon>Teleostei</taxon>
        <taxon>Neoteleostei</taxon>
        <taxon>Acanthomorphata</taxon>
        <taxon>Anabantaria</taxon>
        <taxon>Anabantiformes</taxon>
        <taxon>Channoidei</taxon>
        <taxon>Channidae</taxon>
        <taxon>Channa</taxon>
    </lineage>
</organism>